<proteinExistence type="predicted"/>
<dbReference type="KEGG" id="fls:GLV81_05415"/>
<dbReference type="AlphaFoldDB" id="A0A6I6G5U1"/>
<dbReference type="RefSeq" id="WP_157477529.1">
    <property type="nucleotide sequence ID" value="NZ_CP046566.1"/>
</dbReference>
<keyword evidence="1" id="KW-1133">Transmembrane helix</keyword>
<dbReference type="InterPro" id="IPR039447">
    <property type="entry name" value="UreH-like_TM_dom"/>
</dbReference>
<accession>A0A6I6G5U1</accession>
<dbReference type="Pfam" id="PF13386">
    <property type="entry name" value="DsbD_2"/>
    <property type="match status" value="1"/>
</dbReference>
<gene>
    <name evidence="3" type="ORF">GLV81_05415</name>
</gene>
<evidence type="ECO:0000313" key="4">
    <source>
        <dbReference type="Proteomes" id="UP000426027"/>
    </source>
</evidence>
<evidence type="ECO:0000256" key="1">
    <source>
        <dbReference type="SAM" id="Phobius"/>
    </source>
</evidence>
<name>A0A6I6G5U1_9BACT</name>
<feature type="transmembrane region" description="Helical" evidence="1">
    <location>
        <begin position="160"/>
        <end position="183"/>
    </location>
</feature>
<feature type="transmembrane region" description="Helical" evidence="1">
    <location>
        <begin position="125"/>
        <end position="148"/>
    </location>
</feature>
<sequence>MDALYLSALVLGLAGSLHCVGMCGPIALSLPFASANGWGRGMGILAYFGGKTFTYAALGALFGIVGQQLVLAGWQQALSLVLGVAMLFFAIVTIFKPAIFHSNQLTIYMGNKLSPLMGAMMGKRAYSATFVLGMLNGLLPCGLVYVALSAAVATGSIVSAAVFMSVFGIATAPLMLFLLLFAAQLSAKYRSKMRQWLPVFTGIVAILLILRGLDLGIPYISPDLEGLPAASRGAETIPCHE</sequence>
<protein>
    <submittedName>
        <fullName evidence="3">Sulfite exporter TauE/SafE family protein</fullName>
    </submittedName>
</protein>
<dbReference type="PANTHER" id="PTHR42208">
    <property type="entry name" value="HEAVY METAL TRANSPORTER-RELATED"/>
    <property type="match status" value="1"/>
</dbReference>
<evidence type="ECO:0000259" key="2">
    <source>
        <dbReference type="Pfam" id="PF13386"/>
    </source>
</evidence>
<reference evidence="3 4" key="1">
    <citation type="submission" date="2019-11" db="EMBL/GenBank/DDBJ databases">
        <authorList>
            <person name="Im W.T."/>
        </authorList>
    </citation>
    <scope>NUCLEOTIDE SEQUENCE [LARGE SCALE GENOMIC DNA]</scope>
    <source>
        <strain evidence="3 4">SB-02</strain>
    </source>
</reference>
<feature type="domain" description="Urease accessory protein UreH-like transmembrane" evidence="2">
    <location>
        <begin position="8"/>
        <end position="206"/>
    </location>
</feature>
<dbReference type="EMBL" id="CP046566">
    <property type="protein sequence ID" value="QGW27607.1"/>
    <property type="molecule type" value="Genomic_DNA"/>
</dbReference>
<feature type="transmembrane region" description="Helical" evidence="1">
    <location>
        <begin position="195"/>
        <end position="213"/>
    </location>
</feature>
<keyword evidence="1" id="KW-0812">Transmembrane</keyword>
<keyword evidence="1" id="KW-0472">Membrane</keyword>
<feature type="transmembrane region" description="Helical" evidence="1">
    <location>
        <begin position="44"/>
        <end position="65"/>
    </location>
</feature>
<evidence type="ECO:0000313" key="3">
    <source>
        <dbReference type="EMBL" id="QGW27607.1"/>
    </source>
</evidence>
<organism evidence="3 4">
    <name type="scientific">Phnomibacter ginsenosidimutans</name>
    <dbReference type="NCBI Taxonomy" id="2676868"/>
    <lineage>
        <taxon>Bacteria</taxon>
        <taxon>Pseudomonadati</taxon>
        <taxon>Bacteroidota</taxon>
        <taxon>Chitinophagia</taxon>
        <taxon>Chitinophagales</taxon>
        <taxon>Chitinophagaceae</taxon>
        <taxon>Phnomibacter</taxon>
    </lineage>
</organism>
<keyword evidence="4" id="KW-1185">Reference proteome</keyword>
<feature type="transmembrane region" description="Helical" evidence="1">
    <location>
        <begin position="77"/>
        <end position="95"/>
    </location>
</feature>
<dbReference type="PANTHER" id="PTHR42208:SF1">
    <property type="entry name" value="HEAVY METAL TRANSPORTER"/>
    <property type="match status" value="1"/>
</dbReference>
<feature type="transmembrane region" description="Helical" evidence="1">
    <location>
        <begin position="6"/>
        <end position="32"/>
    </location>
</feature>
<dbReference type="Proteomes" id="UP000426027">
    <property type="component" value="Chromosome"/>
</dbReference>